<comment type="caution">
    <text evidence="1">The sequence shown here is derived from an EMBL/GenBank/DDBJ whole genome shotgun (WGS) entry which is preliminary data.</text>
</comment>
<evidence type="ECO:0000313" key="2">
    <source>
        <dbReference type="Proteomes" id="UP000469890"/>
    </source>
</evidence>
<accession>A0A8H4F203</accession>
<evidence type="ECO:0000313" key="1">
    <source>
        <dbReference type="EMBL" id="KAF1803207.1"/>
    </source>
</evidence>
<dbReference type="Proteomes" id="UP000469890">
    <property type="component" value="Unassembled WGS sequence"/>
</dbReference>
<reference evidence="1 2" key="1">
    <citation type="submission" date="2019-09" db="EMBL/GenBank/DDBJ databases">
        <authorList>
            <consortium name="DOE Joint Genome Institute"/>
            <person name="Mondo S.J."/>
            <person name="Navarro-Mendoza M.I."/>
            <person name="Perez-Arques C."/>
            <person name="Panchal S."/>
            <person name="Nicolas F.E."/>
            <person name="Ganguly P."/>
            <person name="Pangilinan J."/>
            <person name="Grigoriev I."/>
            <person name="Heitman J."/>
            <person name="Sanya K."/>
            <person name="Garre V."/>
        </authorList>
    </citation>
    <scope>NUCLEOTIDE SEQUENCE [LARGE SCALE GENOMIC DNA]</scope>
    <source>
        <strain evidence="1 2">MU402</strain>
    </source>
</reference>
<organism evidence="1 2">
    <name type="scientific">Mucor circinelloides f. lusitanicus</name>
    <name type="common">Mucor racemosus var. lusitanicus</name>
    <dbReference type="NCBI Taxonomy" id="29924"/>
    <lineage>
        <taxon>Eukaryota</taxon>
        <taxon>Fungi</taxon>
        <taxon>Fungi incertae sedis</taxon>
        <taxon>Mucoromycota</taxon>
        <taxon>Mucoromycotina</taxon>
        <taxon>Mucoromycetes</taxon>
        <taxon>Mucorales</taxon>
        <taxon>Mucorineae</taxon>
        <taxon>Mucoraceae</taxon>
        <taxon>Mucor</taxon>
    </lineage>
</organism>
<protein>
    <submittedName>
        <fullName evidence="1">Uncharacterized protein</fullName>
    </submittedName>
</protein>
<proteinExistence type="predicted"/>
<gene>
    <name evidence="1" type="ORF">FB192DRAFT_1367025</name>
</gene>
<sequence>MLRVIVLLENHMFTSEAQFLDSKSDSLLQFVLKNLLIQGLVHVAIDLAHPTDTSVGNGTPKHDISTVMFYGELDMVVLELLTRPDPGPLSSI</sequence>
<name>A0A8H4F203_MUCCL</name>
<dbReference type="AlphaFoldDB" id="A0A8H4F203"/>
<dbReference type="EMBL" id="JAAECE010000003">
    <property type="protein sequence ID" value="KAF1803207.1"/>
    <property type="molecule type" value="Genomic_DNA"/>
</dbReference>